<keyword evidence="3" id="KW-1185">Reference proteome</keyword>
<reference evidence="2" key="1">
    <citation type="submission" date="2025-08" db="UniProtKB">
        <authorList>
            <consortium name="Ensembl"/>
        </authorList>
    </citation>
    <scope>IDENTIFICATION</scope>
</reference>
<gene>
    <name evidence="2" type="primary">TCL1A</name>
</gene>
<dbReference type="OMA" id="LYHIKFR"/>
<dbReference type="PANTHER" id="PTHR14060:SF4">
    <property type="entry name" value="T-CELL LEUKEMIA_LYMPHOMA PROTEIN 1A"/>
    <property type="match status" value="1"/>
</dbReference>
<dbReference type="GO" id="GO:0043539">
    <property type="term" value="F:protein serine/threonine kinase activator activity"/>
    <property type="evidence" value="ECO:0007669"/>
    <property type="project" value="Ensembl"/>
</dbReference>
<dbReference type="GO" id="GO:0019901">
    <property type="term" value="F:protein kinase binding"/>
    <property type="evidence" value="ECO:0007669"/>
    <property type="project" value="Ensembl"/>
</dbReference>
<evidence type="ECO:0000313" key="3">
    <source>
        <dbReference type="Proteomes" id="UP000233160"/>
    </source>
</evidence>
<dbReference type="GO" id="GO:0042802">
    <property type="term" value="F:identical protein binding"/>
    <property type="evidence" value="ECO:0007669"/>
    <property type="project" value="Ensembl"/>
</dbReference>
<dbReference type="PANTHER" id="PTHR14060">
    <property type="entry name" value="PROTEIN P13 MTCP-1"/>
    <property type="match status" value="1"/>
</dbReference>
<dbReference type="Ensembl" id="ENSPCOT00000023358.1">
    <property type="protein sequence ID" value="ENSPCOP00000012756.1"/>
    <property type="gene ID" value="ENSPCOG00000017970.1"/>
</dbReference>
<dbReference type="GO" id="GO:0005829">
    <property type="term" value="C:cytosol"/>
    <property type="evidence" value="ECO:0007669"/>
    <property type="project" value="Ensembl"/>
</dbReference>
<reference evidence="2" key="2">
    <citation type="submission" date="2025-09" db="UniProtKB">
        <authorList>
            <consortium name="Ensembl"/>
        </authorList>
    </citation>
    <scope>IDENTIFICATION</scope>
</reference>
<protein>
    <submittedName>
        <fullName evidence="2">TCL1 family AKT coactivator A</fullName>
    </submittedName>
</protein>
<evidence type="ECO:0000313" key="2">
    <source>
        <dbReference type="Ensembl" id="ENSPCOP00000012756.1"/>
    </source>
</evidence>
<dbReference type="Gene3D" id="2.40.15.10">
    <property type="entry name" value="TCL1/MTCP1"/>
    <property type="match status" value="1"/>
</dbReference>
<evidence type="ECO:0000256" key="1">
    <source>
        <dbReference type="ARBA" id="ARBA00006399"/>
    </source>
</evidence>
<dbReference type="GeneTree" id="ENSGT00390000006885"/>
<organism evidence="2 3">
    <name type="scientific">Propithecus coquereli</name>
    <name type="common">Coquerel's sifaka</name>
    <name type="synonym">Propithecus verreauxi coquereli</name>
    <dbReference type="NCBI Taxonomy" id="379532"/>
    <lineage>
        <taxon>Eukaryota</taxon>
        <taxon>Metazoa</taxon>
        <taxon>Chordata</taxon>
        <taxon>Craniata</taxon>
        <taxon>Vertebrata</taxon>
        <taxon>Euteleostomi</taxon>
        <taxon>Mammalia</taxon>
        <taxon>Eutheria</taxon>
        <taxon>Euarchontoglires</taxon>
        <taxon>Primates</taxon>
        <taxon>Strepsirrhini</taxon>
        <taxon>Lemuriformes</taxon>
        <taxon>Indriidae</taxon>
        <taxon>Propithecus</taxon>
    </lineage>
</organism>
<dbReference type="GO" id="GO:0005654">
    <property type="term" value="C:nucleoplasm"/>
    <property type="evidence" value="ECO:0007669"/>
    <property type="project" value="Ensembl"/>
</dbReference>
<comment type="similarity">
    <text evidence="1">Belongs to the TCL1 family.</text>
</comment>
<proteinExistence type="inferred from homology"/>
<dbReference type="Proteomes" id="UP000233160">
    <property type="component" value="Unassembled WGS sequence"/>
</dbReference>
<name>A0A2K6FFG8_PROCO</name>
<dbReference type="InterPro" id="IPR036672">
    <property type="entry name" value="TCL1_MTCP1_sf"/>
</dbReference>
<dbReference type="InterPro" id="IPR004832">
    <property type="entry name" value="TCL1_MTCP1"/>
</dbReference>
<sequence length="111" mass="13105">MGELRPCGAHTTLHPDRLWIWDKAVYVDENQRTWLSIIMETESGLQVLLRQEDVPLGETLRPSQLLPSLLPLMWQLYPEKRYRGSDSSFWRIVYHVKSRGTEDLLLEKLAW</sequence>
<dbReference type="Pfam" id="PF01840">
    <property type="entry name" value="TCL1_MTCP1"/>
    <property type="match status" value="1"/>
</dbReference>
<accession>A0A2K6FFG8</accession>
<dbReference type="GO" id="GO:0005783">
    <property type="term" value="C:endoplasmic reticulum"/>
    <property type="evidence" value="ECO:0007669"/>
    <property type="project" value="Ensembl"/>
</dbReference>
<dbReference type="SUPFAM" id="SSF50904">
    <property type="entry name" value="Oncogene products"/>
    <property type="match status" value="1"/>
</dbReference>
<dbReference type="AlphaFoldDB" id="A0A2K6FFG8"/>
<dbReference type="STRING" id="379532.ENSPCOP00000012756"/>
<dbReference type="GO" id="GO:0035556">
    <property type="term" value="P:intracellular signal transduction"/>
    <property type="evidence" value="ECO:0007669"/>
    <property type="project" value="Ensembl"/>
</dbReference>